<dbReference type="AlphaFoldDB" id="A0A1H4FXX9"/>
<dbReference type="RefSeq" id="WP_093256362.1">
    <property type="nucleotide sequence ID" value="NZ_FNQM01000030.1"/>
</dbReference>
<reference evidence="4 5" key="1">
    <citation type="submission" date="2016-10" db="EMBL/GenBank/DDBJ databases">
        <authorList>
            <person name="de Groot N.N."/>
        </authorList>
    </citation>
    <scope>NUCLEOTIDE SEQUENCE [LARGE SCALE GENOMIC DNA]</scope>
    <source>
        <strain evidence="4 5">DSM 15345</strain>
    </source>
</reference>
<evidence type="ECO:0000256" key="3">
    <source>
        <dbReference type="ARBA" id="ARBA00023002"/>
    </source>
</evidence>
<dbReference type="UniPathway" id="UPA00148"/>
<dbReference type="PANTHER" id="PTHR36925">
    <property type="entry name" value="COBALT-PRECORRIN-6A REDUCTASE"/>
    <property type="match status" value="1"/>
</dbReference>
<proteinExistence type="predicted"/>
<dbReference type="GO" id="GO:0016994">
    <property type="term" value="F:precorrin-6A reductase activity"/>
    <property type="evidence" value="ECO:0007669"/>
    <property type="project" value="InterPro"/>
</dbReference>
<dbReference type="Proteomes" id="UP000198703">
    <property type="component" value="Unassembled WGS sequence"/>
</dbReference>
<keyword evidence="5" id="KW-1185">Reference proteome</keyword>
<protein>
    <submittedName>
        <fullName evidence="4">Precorrin-6A reductase</fullName>
    </submittedName>
</protein>
<sequence length="251" mass="25951">MRPRLLILGGTTEATTLAQAVAAAGLDGVVSLAGRVARPARQPLPVRVGGFGGVEGLAGHLRDGGFTHLVDATHPFAARMSANAVAASVASGVPLAALVRPPWAPEPGDCWTRVPDIAAAAAALVGAPRRVMLAIGRMHLAVFAAQPQHFYLLRLVDAPETPPPFPDCAAIIDRGPFTEAGDRALMRAHRIDLVVSKNAGGGGARAKIDAARALGLPVVMIDRPAPPPRREFQTPGQVLDWVAHAGAHLGV</sequence>
<dbReference type="PANTHER" id="PTHR36925:SF1">
    <property type="entry name" value="COBALT-PRECORRIN-6A REDUCTASE"/>
    <property type="match status" value="1"/>
</dbReference>
<evidence type="ECO:0000313" key="5">
    <source>
        <dbReference type="Proteomes" id="UP000198703"/>
    </source>
</evidence>
<evidence type="ECO:0000313" key="4">
    <source>
        <dbReference type="EMBL" id="SEB01690.1"/>
    </source>
</evidence>
<dbReference type="EMBL" id="FNQM01000030">
    <property type="protein sequence ID" value="SEB01690.1"/>
    <property type="molecule type" value="Genomic_DNA"/>
</dbReference>
<organism evidence="4 5">
    <name type="scientific">Rubrimonas cliftonensis</name>
    <dbReference type="NCBI Taxonomy" id="89524"/>
    <lineage>
        <taxon>Bacteria</taxon>
        <taxon>Pseudomonadati</taxon>
        <taxon>Pseudomonadota</taxon>
        <taxon>Alphaproteobacteria</taxon>
        <taxon>Rhodobacterales</taxon>
        <taxon>Paracoccaceae</taxon>
        <taxon>Rubrimonas</taxon>
    </lineage>
</organism>
<dbReference type="NCBIfam" id="NF005968">
    <property type="entry name" value="PRK08057.1-2"/>
    <property type="match status" value="1"/>
</dbReference>
<evidence type="ECO:0000256" key="2">
    <source>
        <dbReference type="ARBA" id="ARBA00022573"/>
    </source>
</evidence>
<gene>
    <name evidence="4" type="ORF">SAMN05444370_13020</name>
</gene>
<comment type="pathway">
    <text evidence="1">Cofactor biosynthesis; adenosylcobalamin biosynthesis.</text>
</comment>
<dbReference type="GO" id="GO:0009236">
    <property type="term" value="P:cobalamin biosynthetic process"/>
    <property type="evidence" value="ECO:0007669"/>
    <property type="project" value="UniProtKB-UniPathway"/>
</dbReference>
<keyword evidence="3" id="KW-0560">Oxidoreductase</keyword>
<name>A0A1H4FXX9_9RHOB</name>
<dbReference type="PROSITE" id="PS51014">
    <property type="entry name" value="COBK_CBIJ"/>
    <property type="match status" value="1"/>
</dbReference>
<keyword evidence="2" id="KW-0169">Cobalamin biosynthesis</keyword>
<dbReference type="STRING" id="89524.SAMN05444370_13020"/>
<dbReference type="InterPro" id="IPR003723">
    <property type="entry name" value="Precorrin-6x_reduct"/>
</dbReference>
<dbReference type="NCBIfam" id="TIGR00715">
    <property type="entry name" value="precor6x_red"/>
    <property type="match status" value="1"/>
</dbReference>
<accession>A0A1H4FXX9</accession>
<evidence type="ECO:0000256" key="1">
    <source>
        <dbReference type="ARBA" id="ARBA00004953"/>
    </source>
</evidence>
<dbReference type="OrthoDB" id="5183775at2"/>
<dbReference type="Pfam" id="PF02571">
    <property type="entry name" value="CbiJ"/>
    <property type="match status" value="1"/>
</dbReference>